<dbReference type="Proteomes" id="UP000828251">
    <property type="component" value="Unassembled WGS sequence"/>
</dbReference>
<evidence type="ECO:0000313" key="3">
    <source>
        <dbReference type="Proteomes" id="UP000828251"/>
    </source>
</evidence>
<reference evidence="2 3" key="1">
    <citation type="journal article" date="2021" name="Plant Biotechnol. J.">
        <title>Multi-omics assisted identification of the key and species-specific regulatory components of drought-tolerant mechanisms in Gossypium stocksii.</title>
        <authorList>
            <person name="Yu D."/>
            <person name="Ke L."/>
            <person name="Zhang D."/>
            <person name="Wu Y."/>
            <person name="Sun Y."/>
            <person name="Mei J."/>
            <person name="Sun J."/>
            <person name="Sun Y."/>
        </authorList>
    </citation>
    <scope>NUCLEOTIDE SEQUENCE [LARGE SCALE GENOMIC DNA]</scope>
    <source>
        <strain evidence="3">cv. E1</strain>
        <tissue evidence="2">Leaf</tissue>
    </source>
</reference>
<organism evidence="2 3">
    <name type="scientific">Gossypium stocksii</name>
    <dbReference type="NCBI Taxonomy" id="47602"/>
    <lineage>
        <taxon>Eukaryota</taxon>
        <taxon>Viridiplantae</taxon>
        <taxon>Streptophyta</taxon>
        <taxon>Embryophyta</taxon>
        <taxon>Tracheophyta</taxon>
        <taxon>Spermatophyta</taxon>
        <taxon>Magnoliopsida</taxon>
        <taxon>eudicotyledons</taxon>
        <taxon>Gunneridae</taxon>
        <taxon>Pentapetalae</taxon>
        <taxon>rosids</taxon>
        <taxon>malvids</taxon>
        <taxon>Malvales</taxon>
        <taxon>Malvaceae</taxon>
        <taxon>Malvoideae</taxon>
        <taxon>Gossypium</taxon>
    </lineage>
</organism>
<protein>
    <submittedName>
        <fullName evidence="2">Uncharacterized protein</fullName>
    </submittedName>
</protein>
<gene>
    <name evidence="2" type="ORF">J1N35_005167</name>
</gene>
<keyword evidence="3" id="KW-1185">Reference proteome</keyword>
<evidence type="ECO:0000256" key="1">
    <source>
        <dbReference type="SAM" id="MobiDB-lite"/>
    </source>
</evidence>
<feature type="compositionally biased region" description="Basic and acidic residues" evidence="1">
    <location>
        <begin position="1"/>
        <end position="15"/>
    </location>
</feature>
<dbReference type="OrthoDB" id="1751090at2759"/>
<name>A0A9D3WDD0_9ROSI</name>
<feature type="region of interest" description="Disordered" evidence="1">
    <location>
        <begin position="54"/>
        <end position="81"/>
    </location>
</feature>
<comment type="caution">
    <text evidence="2">The sequence shown here is derived from an EMBL/GenBank/DDBJ whole genome shotgun (WGS) entry which is preliminary data.</text>
</comment>
<accession>A0A9D3WDD0</accession>
<sequence length="81" mass="8843">MAPKDEEISGSDKKNPSPYTLSLNNNLVCSHRNREGHDLGTCFQLIGYPDWWGNRPHSSAIGRGSGHKHNSSGGRDKGDVP</sequence>
<dbReference type="EMBL" id="JAIQCV010000002">
    <property type="protein sequence ID" value="KAH1122007.1"/>
    <property type="molecule type" value="Genomic_DNA"/>
</dbReference>
<feature type="region of interest" description="Disordered" evidence="1">
    <location>
        <begin position="1"/>
        <end position="21"/>
    </location>
</feature>
<proteinExistence type="predicted"/>
<dbReference type="AlphaFoldDB" id="A0A9D3WDD0"/>
<evidence type="ECO:0000313" key="2">
    <source>
        <dbReference type="EMBL" id="KAH1122007.1"/>
    </source>
</evidence>